<evidence type="ECO:0000313" key="2">
    <source>
        <dbReference type="Proteomes" id="UP000050424"/>
    </source>
</evidence>
<dbReference type="OrthoDB" id="5114348at2759"/>
<organism evidence="1 2">
    <name type="scientific">Neonectria ditissima</name>
    <dbReference type="NCBI Taxonomy" id="78410"/>
    <lineage>
        <taxon>Eukaryota</taxon>
        <taxon>Fungi</taxon>
        <taxon>Dikarya</taxon>
        <taxon>Ascomycota</taxon>
        <taxon>Pezizomycotina</taxon>
        <taxon>Sordariomycetes</taxon>
        <taxon>Hypocreomycetidae</taxon>
        <taxon>Hypocreales</taxon>
        <taxon>Nectriaceae</taxon>
        <taxon>Neonectria</taxon>
    </lineage>
</organism>
<sequence>MSSYSNEAPDKKILVHRTFTVVETSNGPFEREVNVYSDSPPPSPTLIPLRHLIDFWFTMANLFRILCCGTAEMDEGDEKLPLQGEED</sequence>
<dbReference type="EMBL" id="LKCW01000389">
    <property type="protein sequence ID" value="KPM34151.1"/>
    <property type="molecule type" value="Genomic_DNA"/>
</dbReference>
<keyword evidence="2" id="KW-1185">Reference proteome</keyword>
<gene>
    <name evidence="1" type="ORF">AK830_g12421</name>
</gene>
<dbReference type="AlphaFoldDB" id="A0A0P7B3E7"/>
<accession>A0A0P7B3E7</accession>
<evidence type="ECO:0000313" key="1">
    <source>
        <dbReference type="EMBL" id="KPM34151.1"/>
    </source>
</evidence>
<protein>
    <submittedName>
        <fullName evidence="1">Uncharacterized protein</fullName>
    </submittedName>
</protein>
<reference evidence="1 2" key="1">
    <citation type="submission" date="2015-09" db="EMBL/GenBank/DDBJ databases">
        <title>Draft genome of a European isolate of the apple canker pathogen Neonectria ditissima.</title>
        <authorList>
            <person name="Gomez-Cortecero A."/>
            <person name="Harrison R.J."/>
            <person name="Armitage A.D."/>
        </authorList>
    </citation>
    <scope>NUCLEOTIDE SEQUENCE [LARGE SCALE GENOMIC DNA]</scope>
    <source>
        <strain evidence="1 2">R09/05</strain>
    </source>
</reference>
<name>A0A0P7B3E7_9HYPO</name>
<proteinExistence type="predicted"/>
<dbReference type="Proteomes" id="UP000050424">
    <property type="component" value="Unassembled WGS sequence"/>
</dbReference>
<comment type="caution">
    <text evidence="1">The sequence shown here is derived from an EMBL/GenBank/DDBJ whole genome shotgun (WGS) entry which is preliminary data.</text>
</comment>